<dbReference type="eggNOG" id="KOG0724">
    <property type="taxonomic scope" value="Eukaryota"/>
</dbReference>
<dbReference type="CDD" id="cd00167">
    <property type="entry name" value="SANT"/>
    <property type="match status" value="1"/>
</dbReference>
<organism evidence="6 7">
    <name type="scientific">Ectocarpus siliculosus</name>
    <name type="common">Brown alga</name>
    <name type="synonym">Conferva siliculosa</name>
    <dbReference type="NCBI Taxonomy" id="2880"/>
    <lineage>
        <taxon>Eukaryota</taxon>
        <taxon>Sar</taxon>
        <taxon>Stramenopiles</taxon>
        <taxon>Ochrophyta</taxon>
        <taxon>PX clade</taxon>
        <taxon>Phaeophyceae</taxon>
        <taxon>Ectocarpales</taxon>
        <taxon>Ectocarpaceae</taxon>
        <taxon>Ectocarpus</taxon>
    </lineage>
</organism>
<feature type="region of interest" description="Disordered" evidence="4">
    <location>
        <begin position="330"/>
        <end position="391"/>
    </location>
</feature>
<name>D7G4K1_ECTSI</name>
<dbReference type="STRING" id="2880.D7G4K1"/>
<dbReference type="PANTHER" id="PTHR44042:SF67">
    <property type="entry name" value="MYB-LIKE PROTEIN I"/>
    <property type="match status" value="1"/>
</dbReference>
<keyword evidence="2" id="KW-0804">Transcription</keyword>
<feature type="compositionally biased region" description="Gly residues" evidence="4">
    <location>
        <begin position="335"/>
        <end position="348"/>
    </location>
</feature>
<keyword evidence="3" id="KW-0539">Nucleus</keyword>
<dbReference type="OrthoDB" id="167514at2759"/>
<feature type="compositionally biased region" description="Basic and acidic residues" evidence="4">
    <location>
        <begin position="263"/>
        <end position="273"/>
    </location>
</feature>
<dbReference type="InParanoid" id="D7G4K1"/>
<keyword evidence="1" id="KW-0805">Transcription regulation</keyword>
<dbReference type="AlphaFoldDB" id="D7G4K1"/>
<dbReference type="Proteomes" id="UP000002630">
    <property type="component" value="Unassembled WGS sequence"/>
</dbReference>
<protein>
    <recommendedName>
        <fullName evidence="5">Myb-like domain-containing protein</fullName>
    </recommendedName>
</protein>
<dbReference type="PANTHER" id="PTHR44042">
    <property type="entry name" value="DUPLICATED HOMEODOMAIN-LIKE SUPERFAMILY PROTEIN-RELATED"/>
    <property type="match status" value="1"/>
</dbReference>
<dbReference type="InterPro" id="IPR006447">
    <property type="entry name" value="Myb_dom_plants"/>
</dbReference>
<evidence type="ECO:0000259" key="5">
    <source>
        <dbReference type="SMART" id="SM00717"/>
    </source>
</evidence>
<dbReference type="EMBL" id="FN649760">
    <property type="protein sequence ID" value="CBJ48904.1"/>
    <property type="molecule type" value="Genomic_DNA"/>
</dbReference>
<evidence type="ECO:0000256" key="3">
    <source>
        <dbReference type="ARBA" id="ARBA00023242"/>
    </source>
</evidence>
<dbReference type="NCBIfam" id="TIGR01557">
    <property type="entry name" value="myb_SHAQKYF"/>
    <property type="match status" value="1"/>
</dbReference>
<evidence type="ECO:0000313" key="6">
    <source>
        <dbReference type="EMBL" id="CBJ48904.1"/>
    </source>
</evidence>
<feature type="compositionally biased region" description="Basic and acidic residues" evidence="4">
    <location>
        <begin position="124"/>
        <end position="139"/>
    </location>
</feature>
<evidence type="ECO:0000256" key="2">
    <source>
        <dbReference type="ARBA" id="ARBA00023163"/>
    </source>
</evidence>
<dbReference type="SMART" id="SM00717">
    <property type="entry name" value="SANT"/>
    <property type="match status" value="1"/>
</dbReference>
<evidence type="ECO:0000256" key="4">
    <source>
        <dbReference type="SAM" id="MobiDB-lite"/>
    </source>
</evidence>
<evidence type="ECO:0000313" key="7">
    <source>
        <dbReference type="Proteomes" id="UP000002630"/>
    </source>
</evidence>
<feature type="region of interest" description="Disordered" evidence="4">
    <location>
        <begin position="17"/>
        <end position="55"/>
    </location>
</feature>
<feature type="compositionally biased region" description="Basic and acidic residues" evidence="4">
    <location>
        <begin position="184"/>
        <end position="221"/>
    </location>
</feature>
<reference evidence="6 7" key="1">
    <citation type="journal article" date="2010" name="Nature">
        <title>The Ectocarpus genome and the independent evolution of multicellularity in brown algae.</title>
        <authorList>
            <person name="Cock J.M."/>
            <person name="Sterck L."/>
            <person name="Rouze P."/>
            <person name="Scornet D."/>
            <person name="Allen A.E."/>
            <person name="Amoutzias G."/>
            <person name="Anthouard V."/>
            <person name="Artiguenave F."/>
            <person name="Aury J.M."/>
            <person name="Badger J.H."/>
            <person name="Beszteri B."/>
            <person name="Billiau K."/>
            <person name="Bonnet E."/>
            <person name="Bothwell J.H."/>
            <person name="Bowler C."/>
            <person name="Boyen C."/>
            <person name="Brownlee C."/>
            <person name="Carrano C.J."/>
            <person name="Charrier B."/>
            <person name="Cho G.Y."/>
            <person name="Coelho S.M."/>
            <person name="Collen J."/>
            <person name="Corre E."/>
            <person name="Da Silva C."/>
            <person name="Delage L."/>
            <person name="Delaroque N."/>
            <person name="Dittami S.M."/>
            <person name="Doulbeau S."/>
            <person name="Elias M."/>
            <person name="Farnham G."/>
            <person name="Gachon C.M."/>
            <person name="Gschloessl B."/>
            <person name="Heesch S."/>
            <person name="Jabbari K."/>
            <person name="Jubin C."/>
            <person name="Kawai H."/>
            <person name="Kimura K."/>
            <person name="Kloareg B."/>
            <person name="Kupper F.C."/>
            <person name="Lang D."/>
            <person name="Le Bail A."/>
            <person name="Leblanc C."/>
            <person name="Lerouge P."/>
            <person name="Lohr M."/>
            <person name="Lopez P.J."/>
            <person name="Martens C."/>
            <person name="Maumus F."/>
            <person name="Michel G."/>
            <person name="Miranda-Saavedra D."/>
            <person name="Morales J."/>
            <person name="Moreau H."/>
            <person name="Motomura T."/>
            <person name="Nagasato C."/>
            <person name="Napoli C.A."/>
            <person name="Nelson D.R."/>
            <person name="Nyvall-Collen P."/>
            <person name="Peters A.F."/>
            <person name="Pommier C."/>
            <person name="Potin P."/>
            <person name="Poulain J."/>
            <person name="Quesneville H."/>
            <person name="Read B."/>
            <person name="Rensing S.A."/>
            <person name="Ritter A."/>
            <person name="Rousvoal S."/>
            <person name="Samanta M."/>
            <person name="Samson G."/>
            <person name="Schroeder D.C."/>
            <person name="Segurens B."/>
            <person name="Strittmatter M."/>
            <person name="Tonon T."/>
            <person name="Tregear J.W."/>
            <person name="Valentin K."/>
            <person name="von Dassow P."/>
            <person name="Yamagishi T."/>
            <person name="Van de Peer Y."/>
            <person name="Wincker P."/>
        </authorList>
    </citation>
    <scope>NUCLEOTIDE SEQUENCE [LARGE SCALE GENOMIC DNA]</scope>
    <source>
        <strain evidence="7">Ec32 / CCAP1310/4</strain>
    </source>
</reference>
<dbReference type="Gene3D" id="1.10.10.60">
    <property type="entry name" value="Homeodomain-like"/>
    <property type="match status" value="1"/>
</dbReference>
<gene>
    <name evidence="6" type="ORF">Esi_0057_0076</name>
</gene>
<dbReference type="SUPFAM" id="SSF46689">
    <property type="entry name" value="Homeodomain-like"/>
    <property type="match status" value="1"/>
</dbReference>
<feature type="compositionally biased region" description="Polar residues" evidence="4">
    <location>
        <begin position="382"/>
        <end position="391"/>
    </location>
</feature>
<dbReference type="GO" id="GO:0003677">
    <property type="term" value="F:DNA binding"/>
    <property type="evidence" value="ECO:0007669"/>
    <property type="project" value="InterPro"/>
</dbReference>
<feature type="region of interest" description="Disordered" evidence="4">
    <location>
        <begin position="109"/>
        <end position="273"/>
    </location>
</feature>
<proteinExistence type="predicted"/>
<keyword evidence="7" id="KW-1185">Reference proteome</keyword>
<dbReference type="InterPro" id="IPR009057">
    <property type="entry name" value="Homeodomain-like_sf"/>
</dbReference>
<dbReference type="InterPro" id="IPR001005">
    <property type="entry name" value="SANT/Myb"/>
</dbReference>
<accession>D7G4K1</accession>
<feature type="domain" description="Myb-like" evidence="5">
    <location>
        <begin position="55"/>
        <end position="104"/>
    </location>
</feature>
<sequence>MIFDNLLRSGASNYLLRPQQDHGEETFEESGGGGGGSSSSSDGGRTGLACGSTPATGRWTKKEHADFLVGLEACGKDWMEISCHFVFSRTATQIRTHAQKYFTKVNRGQSFPEQPYESVPGKRNTCDDRSGSPGDERHCLNRPTRSSSRSSVCNSHSSSGESVDLSSRTRSGVAKRKHAALAQEEQRRKEHDEDQQHQERPHQELQHHEDQHHEDRQHEEPELQEQQDQEQGQEQQDDPRKQSRPPGVEWPAPLHDGGGMMARFKEPRDARHEDFGDECEQAFFTVPDVAECNFGSSPLSSFLEDTPGAEYFGVPPTDRHGAAPAIAAAAAAGDTAGGPGSRHGGSGGDGEELDSTLAESRLGGGGGWHDWYPTEGWVDKQQAATQSEWPG</sequence>
<dbReference type="Pfam" id="PF00249">
    <property type="entry name" value="Myb_DNA-binding"/>
    <property type="match status" value="1"/>
</dbReference>
<evidence type="ECO:0000256" key="1">
    <source>
        <dbReference type="ARBA" id="ARBA00023015"/>
    </source>
</evidence>
<feature type="compositionally biased region" description="Low complexity" evidence="4">
    <location>
        <begin position="146"/>
        <end position="162"/>
    </location>
</feature>